<dbReference type="SUPFAM" id="SSF49777">
    <property type="entry name" value="PEBP-like"/>
    <property type="match status" value="1"/>
</dbReference>
<dbReference type="Gene3D" id="3.90.280.10">
    <property type="entry name" value="PEBP-like"/>
    <property type="match status" value="1"/>
</dbReference>
<dbReference type="InterPro" id="IPR036610">
    <property type="entry name" value="PEBP-like_sf"/>
</dbReference>
<keyword evidence="1" id="KW-0732">Signal</keyword>
<dbReference type="CDD" id="cd00865">
    <property type="entry name" value="PEBP_bact_arch"/>
    <property type="match status" value="1"/>
</dbReference>
<dbReference type="Pfam" id="PF01161">
    <property type="entry name" value="PBP"/>
    <property type="match status" value="1"/>
</dbReference>
<reference evidence="2 3" key="1">
    <citation type="submission" date="2010-12" db="EMBL/GenBank/DDBJ databases">
        <authorList>
            <person name="Muzny D."/>
            <person name="Qin X."/>
            <person name="Deng J."/>
            <person name="Jiang H."/>
            <person name="Liu Y."/>
            <person name="Qu J."/>
            <person name="Song X.-Z."/>
            <person name="Zhang L."/>
            <person name="Thornton R."/>
            <person name="Coyle M."/>
            <person name="Francisco L."/>
            <person name="Jackson L."/>
            <person name="Javaid M."/>
            <person name="Korchina V."/>
            <person name="Kovar C."/>
            <person name="Mata R."/>
            <person name="Mathew T."/>
            <person name="Ngo R."/>
            <person name="Nguyen L."/>
            <person name="Nguyen N."/>
            <person name="Okwuonu G."/>
            <person name="Ongeri F."/>
            <person name="Pham C."/>
            <person name="Simmons D."/>
            <person name="Wilczek-Boney K."/>
            <person name="Hale W."/>
            <person name="Jakkamsetti A."/>
            <person name="Pham P."/>
            <person name="Ruth R."/>
            <person name="San Lucas F."/>
            <person name="Warren J."/>
            <person name="Zhang J."/>
            <person name="Zhao Z."/>
            <person name="Zhou C."/>
            <person name="Zhu D."/>
            <person name="Lee S."/>
            <person name="Bess C."/>
            <person name="Blankenburg K."/>
            <person name="Forbes L."/>
            <person name="Fu Q."/>
            <person name="Gubbala S."/>
            <person name="Hirani K."/>
            <person name="Jayaseelan J.C."/>
            <person name="Lara F."/>
            <person name="Munidasa M."/>
            <person name="Palculict T."/>
            <person name="Patil S."/>
            <person name="Pu L.-L."/>
            <person name="Saada N."/>
            <person name="Tang L."/>
            <person name="Weissenberger G."/>
            <person name="Zhu Y."/>
            <person name="Hemphill L."/>
            <person name="Shang Y."/>
            <person name="Youmans B."/>
            <person name="Ayvaz T."/>
            <person name="Ross M."/>
            <person name="Santibanez J."/>
            <person name="Aqrawi P."/>
            <person name="Gross S."/>
            <person name="Joshi V."/>
            <person name="Fowler G."/>
            <person name="Nazareth L."/>
            <person name="Reid J."/>
            <person name="Worley K."/>
            <person name="Petrosino J."/>
            <person name="Highlander S."/>
            <person name="Gibbs R."/>
        </authorList>
    </citation>
    <scope>NUCLEOTIDE SEQUENCE [LARGE SCALE GENOMIC DNA]</scope>
    <source>
        <strain evidence="2 3">ATCC 51599</strain>
    </source>
</reference>
<dbReference type="InterPro" id="IPR008914">
    <property type="entry name" value="PEBP"/>
</dbReference>
<evidence type="ECO:0000313" key="2">
    <source>
        <dbReference type="EMBL" id="EFV94591.1"/>
    </source>
</evidence>
<dbReference type="STRING" id="887898.HMPREF0551_1694"/>
<proteinExistence type="predicted"/>
<accession>E7RYD0</accession>
<comment type="caution">
    <text evidence="2">The sequence shown here is derived from an EMBL/GenBank/DDBJ whole genome shotgun (WGS) entry which is preliminary data.</text>
</comment>
<dbReference type="PANTHER" id="PTHR30289:SF1">
    <property type="entry name" value="PEBP (PHOSPHATIDYLETHANOLAMINE-BINDING PROTEIN) FAMILY PROTEIN"/>
    <property type="match status" value="1"/>
</dbReference>
<gene>
    <name evidence="2" type="ORF">HMPREF0551_1694</name>
</gene>
<feature type="signal peptide" evidence="1">
    <location>
        <begin position="1"/>
        <end position="21"/>
    </location>
</feature>
<dbReference type="EMBL" id="AEQP01000015">
    <property type="protein sequence ID" value="EFV94591.1"/>
    <property type="molecule type" value="Genomic_DNA"/>
</dbReference>
<protein>
    <submittedName>
        <fullName evidence="2">Raf-like protein</fullName>
    </submittedName>
</protein>
<dbReference type="InterPro" id="IPR005247">
    <property type="entry name" value="YbhB_YbcL/LppC-like"/>
</dbReference>
<dbReference type="HOGENOM" id="CLU_083918_2_0_4"/>
<dbReference type="Proteomes" id="UP000011021">
    <property type="component" value="Unassembled WGS sequence"/>
</dbReference>
<evidence type="ECO:0000256" key="1">
    <source>
        <dbReference type="SAM" id="SignalP"/>
    </source>
</evidence>
<organism evidence="2 3">
    <name type="scientific">Lautropia mirabilis ATCC 51599</name>
    <dbReference type="NCBI Taxonomy" id="887898"/>
    <lineage>
        <taxon>Bacteria</taxon>
        <taxon>Pseudomonadati</taxon>
        <taxon>Pseudomonadota</taxon>
        <taxon>Betaproteobacteria</taxon>
        <taxon>Burkholderiales</taxon>
        <taxon>Burkholderiaceae</taxon>
        <taxon>Lautropia</taxon>
    </lineage>
</organism>
<dbReference type="AlphaFoldDB" id="E7RYD0"/>
<evidence type="ECO:0000313" key="3">
    <source>
        <dbReference type="Proteomes" id="UP000011021"/>
    </source>
</evidence>
<name>E7RYD0_9BURK</name>
<keyword evidence="3" id="KW-1185">Reference proteome</keyword>
<sequence>MMKKQILLATALLALTGTASAAGSFTLQADDLQNGSFTRKQLLSAEYGFGCTGNNQSPALSWKNAPVGTRSFLLTMHDPDAPTGGIGWTHWVVANIPAKVDRLPAGISVGDTKLPAGALQTRTDAGKPGYMGACPPTGRAHRYVITLTALKVAELPGVTADSTPALVGFVAQAHALGASSITVMYGR</sequence>
<feature type="chain" id="PRO_5003224129" evidence="1">
    <location>
        <begin position="22"/>
        <end position="187"/>
    </location>
</feature>
<dbReference type="eggNOG" id="COG1881">
    <property type="taxonomic scope" value="Bacteria"/>
</dbReference>
<dbReference type="NCBIfam" id="TIGR00481">
    <property type="entry name" value="YbhB/YbcL family Raf kinase inhibitor-like protein"/>
    <property type="match status" value="1"/>
</dbReference>
<dbReference type="RefSeq" id="WP_005674018.1">
    <property type="nucleotide sequence ID" value="NZ_CP146288.1"/>
</dbReference>
<dbReference type="PANTHER" id="PTHR30289">
    <property type="entry name" value="UNCHARACTERIZED PROTEIN YBCL-RELATED"/>
    <property type="match status" value="1"/>
</dbReference>